<proteinExistence type="predicted"/>
<name>A0ABQ1ZEB6_9BACL</name>
<dbReference type="RefSeq" id="WP_188593373.1">
    <property type="nucleotide sequence ID" value="NZ_BMFU01000005.1"/>
</dbReference>
<sequence>MNNIKIYFLEDTELAEFEAISKGYRNDVIVAVSGVFYHVYVYDIVRLQQDFASELENYGYYSIEPSLVLVKEASKEIIQLTLRALYEQNYFDHLKPIDKSSIGNHLTKY</sequence>
<evidence type="ECO:0000313" key="1">
    <source>
        <dbReference type="EMBL" id="GGH61396.1"/>
    </source>
</evidence>
<gene>
    <name evidence="1" type="ORF">GCM10008014_36790</name>
</gene>
<reference evidence="2" key="1">
    <citation type="journal article" date="2019" name="Int. J. Syst. Evol. Microbiol.">
        <title>The Global Catalogue of Microorganisms (GCM) 10K type strain sequencing project: providing services to taxonomists for standard genome sequencing and annotation.</title>
        <authorList>
            <consortium name="The Broad Institute Genomics Platform"/>
            <consortium name="The Broad Institute Genome Sequencing Center for Infectious Disease"/>
            <person name="Wu L."/>
            <person name="Ma J."/>
        </authorList>
    </citation>
    <scope>NUCLEOTIDE SEQUENCE [LARGE SCALE GENOMIC DNA]</scope>
    <source>
        <strain evidence="2">CGMCC 1.12770</strain>
    </source>
</reference>
<organism evidence="1 2">
    <name type="scientific">Paenibacillus silvae</name>
    <dbReference type="NCBI Taxonomy" id="1325358"/>
    <lineage>
        <taxon>Bacteria</taxon>
        <taxon>Bacillati</taxon>
        <taxon>Bacillota</taxon>
        <taxon>Bacilli</taxon>
        <taxon>Bacillales</taxon>
        <taxon>Paenibacillaceae</taxon>
        <taxon>Paenibacillus</taxon>
    </lineage>
</organism>
<dbReference type="EMBL" id="BMFU01000005">
    <property type="protein sequence ID" value="GGH61396.1"/>
    <property type="molecule type" value="Genomic_DNA"/>
</dbReference>
<dbReference type="Proteomes" id="UP000652153">
    <property type="component" value="Unassembled WGS sequence"/>
</dbReference>
<comment type="caution">
    <text evidence="1">The sequence shown here is derived from an EMBL/GenBank/DDBJ whole genome shotgun (WGS) entry which is preliminary data.</text>
</comment>
<evidence type="ECO:0000313" key="2">
    <source>
        <dbReference type="Proteomes" id="UP000652153"/>
    </source>
</evidence>
<accession>A0ABQ1ZEB6</accession>
<keyword evidence="2" id="KW-1185">Reference proteome</keyword>
<protein>
    <submittedName>
        <fullName evidence="1">Uncharacterized protein</fullName>
    </submittedName>
</protein>